<reference evidence="3 4" key="2">
    <citation type="submission" date="2017-08" db="EMBL/GenBank/DDBJ databases">
        <authorList>
            <person name="de Groot N.N."/>
        </authorList>
    </citation>
    <scope>NUCLEOTIDE SEQUENCE [LARGE SCALE GENOMIC DNA]</scope>
    <source>
        <strain evidence="3 4">USBA 78</strain>
    </source>
</reference>
<protein>
    <submittedName>
        <fullName evidence="2">Uncharacterized protein</fullName>
    </submittedName>
</protein>
<dbReference type="Proteomes" id="UP000252266">
    <property type="component" value="Unassembled WGS sequence"/>
</dbReference>
<proteinExistence type="predicted"/>
<reference evidence="2 5" key="1">
    <citation type="submission" date="2014-07" db="EMBL/GenBank/DDBJ databases">
        <title>Draft genome sequence of Thalassospira xiamenensis IB13.</title>
        <authorList>
            <person name="Lai Q."/>
            <person name="Shao Z."/>
        </authorList>
    </citation>
    <scope>NUCLEOTIDE SEQUENCE [LARGE SCALE GENOMIC DNA]</scope>
    <source>
        <strain evidence="2 5">IB13</strain>
    </source>
</reference>
<name>A0A154KXR9_9PROT</name>
<gene>
    <name evidence="3" type="ORF">SAMN05428964_1011827</name>
    <name evidence="2" type="ORF">TH44_06760</name>
</gene>
<evidence type="ECO:0000313" key="3">
    <source>
        <dbReference type="EMBL" id="SOB96288.1"/>
    </source>
</evidence>
<evidence type="ECO:0000313" key="5">
    <source>
        <dbReference type="Proteomes" id="UP000252266"/>
    </source>
</evidence>
<organism evidence="2 5">
    <name type="scientific">Thalassospira xiamenensis</name>
    <dbReference type="NCBI Taxonomy" id="220697"/>
    <lineage>
        <taxon>Bacteria</taxon>
        <taxon>Pseudomonadati</taxon>
        <taxon>Pseudomonadota</taxon>
        <taxon>Alphaproteobacteria</taxon>
        <taxon>Rhodospirillales</taxon>
        <taxon>Thalassospiraceae</taxon>
        <taxon>Thalassospira</taxon>
    </lineage>
</organism>
<dbReference type="EMBL" id="OBMM01000001">
    <property type="protein sequence ID" value="SOB96288.1"/>
    <property type="molecule type" value="Genomic_DNA"/>
</dbReference>
<feature type="transmembrane region" description="Helical" evidence="1">
    <location>
        <begin position="91"/>
        <end position="113"/>
    </location>
</feature>
<dbReference type="RefSeq" id="WP_062949548.1">
    <property type="nucleotide sequence ID" value="NZ_JPWJ01000002.1"/>
</dbReference>
<feature type="transmembrane region" description="Helical" evidence="1">
    <location>
        <begin position="28"/>
        <end position="46"/>
    </location>
</feature>
<dbReference type="AlphaFoldDB" id="A0A154KXR9"/>
<dbReference type="EMBL" id="JPWJ01000002">
    <property type="protein sequence ID" value="RCK52101.1"/>
    <property type="molecule type" value="Genomic_DNA"/>
</dbReference>
<accession>A0A154KXR9</accession>
<evidence type="ECO:0000256" key="1">
    <source>
        <dbReference type="SAM" id="Phobius"/>
    </source>
</evidence>
<keyword evidence="1" id="KW-0472">Membrane</keyword>
<keyword evidence="1" id="KW-0812">Transmembrane</keyword>
<keyword evidence="1" id="KW-1133">Transmembrane helix</keyword>
<evidence type="ECO:0000313" key="2">
    <source>
        <dbReference type="EMBL" id="RCK52101.1"/>
    </source>
</evidence>
<dbReference type="Proteomes" id="UP000219068">
    <property type="component" value="Unassembled WGS sequence"/>
</dbReference>
<sequence>MGILDWPAPAFSTLDALMADALGPFGRVLIWALVCAVISMLLYKVLSPQTRIKAIKERLKEARKAMAEDDGEDFGEGMKLAKAQLAQSLKLVGFVIGPAVVASLPALAMIVWLDGQYGYSCPAPGQQVSISAQPENVAIEQVGINPTGLEDGACPVVQVPGASDGETYLVAPAAAIPVIHQKQWWNLIIGNPAGYLPDDSPVTQLRFELPTQQIISAGPDWARGWELTFFLALVLGSLAIKKGFRIE</sequence>
<evidence type="ECO:0000313" key="4">
    <source>
        <dbReference type="Proteomes" id="UP000219068"/>
    </source>
</evidence>